<proteinExistence type="inferred from homology"/>
<sequence length="315" mass="36118">MTVPLFLKLPIPDQRMNFSTHNAVESERISEALNSPEKSVWSISDAISRKSVQRNRYSNVFPWNKSRVKLPVEQGHSDYINASYISMGNKVGYIAAQGPLDDTIHHFWSMCYNESEKQKNDTVIIAMVTPLTEGGMKKCSQYWPTKSNPVLNVTTLLQNDGIEIPGLSIHYLSETYIEKGDYLLTEMELRSKTLVKKVYHFYYYKWADARVPPSVDPLISLSQEIRALKKSVTNEPVPIIHCSAGVGRTGTFIALDQLFHELTPDILDPANDKFDPIEAIVTQLRNERMMMVQTVYQYCFLYDTMKEVYSKRIQT</sequence>
<dbReference type="Proteomes" id="UP000054251">
    <property type="component" value="Unassembled WGS sequence"/>
</dbReference>
<evidence type="ECO:0000256" key="1">
    <source>
        <dbReference type="ARBA" id="ARBA00009649"/>
    </source>
</evidence>
<dbReference type="OrthoDB" id="10253954at2759"/>
<gene>
    <name evidence="4" type="ORF">AC631_01879</name>
</gene>
<dbReference type="InterPro" id="IPR000242">
    <property type="entry name" value="PTP_cat"/>
</dbReference>
<dbReference type="InterPro" id="IPR016130">
    <property type="entry name" value="Tyr_Pase_AS"/>
</dbReference>
<evidence type="ECO:0000259" key="2">
    <source>
        <dbReference type="PROSITE" id="PS50055"/>
    </source>
</evidence>
<dbReference type="RefSeq" id="XP_015468423.1">
    <property type="nucleotide sequence ID" value="XM_015610709.1"/>
</dbReference>
<dbReference type="SMART" id="SM00194">
    <property type="entry name" value="PTPc"/>
    <property type="match status" value="1"/>
</dbReference>
<comment type="caution">
    <text evidence="4">The sequence shown here is derived from an EMBL/GenBank/DDBJ whole genome shotgun (WGS) entry which is preliminary data.</text>
</comment>
<dbReference type="PANTHER" id="PTHR19134">
    <property type="entry name" value="RECEPTOR-TYPE TYROSINE-PROTEIN PHOSPHATASE"/>
    <property type="match status" value="1"/>
</dbReference>
<dbReference type="InterPro" id="IPR000387">
    <property type="entry name" value="Tyr_Pase_dom"/>
</dbReference>
<name>A0A0V1Q1F1_9ASCO</name>
<evidence type="ECO:0000313" key="5">
    <source>
        <dbReference type="Proteomes" id="UP000054251"/>
    </source>
</evidence>
<dbReference type="PROSITE" id="PS00383">
    <property type="entry name" value="TYR_PHOSPHATASE_1"/>
    <property type="match status" value="1"/>
</dbReference>
<dbReference type="SUPFAM" id="SSF52799">
    <property type="entry name" value="(Phosphotyrosine protein) phosphatases II"/>
    <property type="match status" value="1"/>
</dbReference>
<evidence type="ECO:0000313" key="4">
    <source>
        <dbReference type="EMBL" id="KSA02321.1"/>
    </source>
</evidence>
<dbReference type="GO" id="GO:0004725">
    <property type="term" value="F:protein tyrosine phosphatase activity"/>
    <property type="evidence" value="ECO:0007669"/>
    <property type="project" value="InterPro"/>
</dbReference>
<reference evidence="4 5" key="1">
    <citation type="submission" date="2015-11" db="EMBL/GenBank/DDBJ databases">
        <title>The genome of Debaryomyces fabryi.</title>
        <authorList>
            <person name="Tafer H."/>
            <person name="Lopandic K."/>
        </authorList>
    </citation>
    <scope>NUCLEOTIDE SEQUENCE [LARGE SCALE GENOMIC DNA]</scope>
    <source>
        <strain evidence="4 5">CBS 789</strain>
    </source>
</reference>
<feature type="domain" description="Tyrosine specific protein phosphatases" evidence="3">
    <location>
        <begin position="219"/>
        <end position="299"/>
    </location>
</feature>
<evidence type="ECO:0008006" key="6">
    <source>
        <dbReference type="Google" id="ProtNLM"/>
    </source>
</evidence>
<dbReference type="PROSITE" id="PS50055">
    <property type="entry name" value="TYR_PHOSPHATASE_PTP"/>
    <property type="match status" value="1"/>
</dbReference>
<comment type="similarity">
    <text evidence="1">Belongs to the protein-tyrosine phosphatase family. Non-receptor class subfamily.</text>
</comment>
<keyword evidence="5" id="KW-1185">Reference proteome</keyword>
<dbReference type="InterPro" id="IPR050348">
    <property type="entry name" value="Protein-Tyr_Phosphatase"/>
</dbReference>
<dbReference type="AlphaFoldDB" id="A0A0V1Q1F1"/>
<dbReference type="InterPro" id="IPR016277">
    <property type="entry name" value="Ptp1"/>
</dbReference>
<protein>
    <recommendedName>
        <fullName evidence="6">Tyrosine-protein phosphatase 1</fullName>
    </recommendedName>
</protein>
<dbReference type="EMBL" id="LMYN01000029">
    <property type="protein sequence ID" value="KSA02321.1"/>
    <property type="molecule type" value="Genomic_DNA"/>
</dbReference>
<dbReference type="GeneID" id="26838888"/>
<accession>A0A0V1Q1F1</accession>
<dbReference type="InterPro" id="IPR029021">
    <property type="entry name" value="Prot-tyrosine_phosphatase-like"/>
</dbReference>
<dbReference type="PANTHER" id="PTHR19134:SF449">
    <property type="entry name" value="TYROSINE-PROTEIN PHOSPHATASE 1"/>
    <property type="match status" value="1"/>
</dbReference>
<dbReference type="PRINTS" id="PR00700">
    <property type="entry name" value="PRTYPHPHTASE"/>
</dbReference>
<dbReference type="CDD" id="cd18533">
    <property type="entry name" value="PTP_fungal"/>
    <property type="match status" value="1"/>
</dbReference>
<dbReference type="PROSITE" id="PS50056">
    <property type="entry name" value="TYR_PHOSPHATASE_2"/>
    <property type="match status" value="1"/>
</dbReference>
<dbReference type="Pfam" id="PF00102">
    <property type="entry name" value="Y_phosphatase"/>
    <property type="match status" value="1"/>
</dbReference>
<feature type="domain" description="Tyrosine-protein phosphatase" evidence="2">
    <location>
        <begin position="54"/>
        <end position="308"/>
    </location>
</feature>
<dbReference type="PIRSF" id="PIRSF000938">
    <property type="entry name" value="PTPN1_yeast"/>
    <property type="match status" value="1"/>
</dbReference>
<organism evidence="4 5">
    <name type="scientific">Debaryomyces fabryi</name>
    <dbReference type="NCBI Taxonomy" id="58627"/>
    <lineage>
        <taxon>Eukaryota</taxon>
        <taxon>Fungi</taxon>
        <taxon>Dikarya</taxon>
        <taxon>Ascomycota</taxon>
        <taxon>Saccharomycotina</taxon>
        <taxon>Pichiomycetes</taxon>
        <taxon>Debaryomycetaceae</taxon>
        <taxon>Debaryomyces</taxon>
    </lineage>
</organism>
<dbReference type="SMART" id="SM00404">
    <property type="entry name" value="PTPc_motif"/>
    <property type="match status" value="1"/>
</dbReference>
<dbReference type="Gene3D" id="3.90.190.10">
    <property type="entry name" value="Protein tyrosine phosphatase superfamily"/>
    <property type="match status" value="1"/>
</dbReference>
<dbReference type="InterPro" id="IPR003595">
    <property type="entry name" value="Tyr_Pase_cat"/>
</dbReference>
<evidence type="ECO:0000259" key="3">
    <source>
        <dbReference type="PROSITE" id="PS50056"/>
    </source>
</evidence>